<evidence type="ECO:0000313" key="2">
    <source>
        <dbReference type="Proteomes" id="UP001732700"/>
    </source>
</evidence>
<sequence length="284" mass="31248">MEAGNTRPAAQTTAYTKLYTPTEEAPSSTILSSSRVPSTTTRQARAPNQSTDRASRSQTIPPVRAQLKGYLLGRRSMAFPAASGAPAPPAPLPVVGHQFCAPYVVPLTVTKKALSISDGDFAITDANGGLVLKVKGSIFSLRHRRVLLDAAGQPLLSMQEKVFSMHNRWEVFRGDSANASDLLFTVKKSSMIQFKTEMDVFLAGNTAQQVCDFKIKGNYFDRSCAFYLGNSTTMVAQMNRKFTISNVLLDRDTFIVTVFPHVDYVFIATLVVILDEVHREKFDQ</sequence>
<accession>A0ACD5UE93</accession>
<evidence type="ECO:0000313" key="1">
    <source>
        <dbReference type="EnsemblPlants" id="AVESA.00010b.r2.2AG0236370.1.CDS"/>
    </source>
</evidence>
<organism evidence="1 2">
    <name type="scientific">Avena sativa</name>
    <name type="common">Oat</name>
    <dbReference type="NCBI Taxonomy" id="4498"/>
    <lineage>
        <taxon>Eukaryota</taxon>
        <taxon>Viridiplantae</taxon>
        <taxon>Streptophyta</taxon>
        <taxon>Embryophyta</taxon>
        <taxon>Tracheophyta</taxon>
        <taxon>Spermatophyta</taxon>
        <taxon>Magnoliopsida</taxon>
        <taxon>Liliopsida</taxon>
        <taxon>Poales</taxon>
        <taxon>Poaceae</taxon>
        <taxon>BOP clade</taxon>
        <taxon>Pooideae</taxon>
        <taxon>Poodae</taxon>
        <taxon>Poeae</taxon>
        <taxon>Poeae Chloroplast Group 1 (Aveneae type)</taxon>
        <taxon>Aveninae</taxon>
        <taxon>Avena</taxon>
    </lineage>
</organism>
<dbReference type="Proteomes" id="UP001732700">
    <property type="component" value="Chromosome 2A"/>
</dbReference>
<proteinExistence type="predicted"/>
<dbReference type="EnsemblPlants" id="AVESA.00010b.r2.2AG0236370.1">
    <property type="protein sequence ID" value="AVESA.00010b.r2.2AG0236370.1.CDS"/>
    <property type="gene ID" value="AVESA.00010b.r2.2AG0236370"/>
</dbReference>
<keyword evidence="2" id="KW-1185">Reference proteome</keyword>
<reference evidence="1" key="2">
    <citation type="submission" date="2025-09" db="UniProtKB">
        <authorList>
            <consortium name="EnsemblPlants"/>
        </authorList>
    </citation>
    <scope>IDENTIFICATION</scope>
</reference>
<reference evidence="1" key="1">
    <citation type="submission" date="2021-05" db="EMBL/GenBank/DDBJ databases">
        <authorList>
            <person name="Scholz U."/>
            <person name="Mascher M."/>
            <person name="Fiebig A."/>
        </authorList>
    </citation>
    <scope>NUCLEOTIDE SEQUENCE [LARGE SCALE GENOMIC DNA]</scope>
</reference>
<protein>
    <submittedName>
        <fullName evidence="1">Uncharacterized protein</fullName>
    </submittedName>
</protein>
<name>A0ACD5UE93_AVESA</name>